<accession>A0AAU9X0V4</accession>
<reference evidence="4 5" key="1">
    <citation type="submission" date="2022-05" db="EMBL/GenBank/DDBJ databases">
        <authorList>
            <consortium name="Genoscope - CEA"/>
            <person name="William W."/>
        </authorList>
    </citation>
    <scope>NUCLEOTIDE SEQUENCE [LARGE SCALE GENOMIC DNA]</scope>
</reference>
<dbReference type="EMBL" id="CALNXJ010000027">
    <property type="protein sequence ID" value="CAH3133029.1"/>
    <property type="molecule type" value="Genomic_DNA"/>
</dbReference>
<organism evidence="4 5">
    <name type="scientific">Pocillopora meandrina</name>
    <dbReference type="NCBI Taxonomy" id="46732"/>
    <lineage>
        <taxon>Eukaryota</taxon>
        <taxon>Metazoa</taxon>
        <taxon>Cnidaria</taxon>
        <taxon>Anthozoa</taxon>
        <taxon>Hexacorallia</taxon>
        <taxon>Scleractinia</taxon>
        <taxon>Astrocoeniina</taxon>
        <taxon>Pocilloporidae</taxon>
        <taxon>Pocillopora</taxon>
    </lineage>
</organism>
<comment type="caution">
    <text evidence="4">The sequence shown here is derived from an EMBL/GenBank/DDBJ whole genome shotgun (WGS) entry which is preliminary data.</text>
</comment>
<dbReference type="GO" id="GO:0046872">
    <property type="term" value="F:metal ion binding"/>
    <property type="evidence" value="ECO:0007669"/>
    <property type="project" value="UniProtKB-KW"/>
</dbReference>
<evidence type="ECO:0000313" key="4">
    <source>
        <dbReference type="EMBL" id="CAH3133029.1"/>
    </source>
</evidence>
<comment type="cofactor">
    <cofactor evidence="1">
        <name>a divalent metal cation</name>
        <dbReference type="ChEBI" id="CHEBI:60240"/>
    </cofactor>
</comment>
<keyword evidence="5" id="KW-1185">Reference proteome</keyword>
<feature type="domain" description="DDE Tnp4" evidence="3">
    <location>
        <begin position="53"/>
        <end position="94"/>
    </location>
</feature>
<dbReference type="Pfam" id="PF13359">
    <property type="entry name" value="DDE_Tnp_4"/>
    <property type="match status" value="1"/>
</dbReference>
<evidence type="ECO:0000313" key="5">
    <source>
        <dbReference type="Proteomes" id="UP001159428"/>
    </source>
</evidence>
<evidence type="ECO:0000256" key="2">
    <source>
        <dbReference type="ARBA" id="ARBA00022723"/>
    </source>
</evidence>
<protein>
    <recommendedName>
        <fullName evidence="3">DDE Tnp4 domain-containing protein</fullName>
    </recommendedName>
</protein>
<keyword evidence="2" id="KW-0479">Metal-binding</keyword>
<sequence>MRAPVSVEERVGLALWRITIGNSFRSCGLQFEKKSNMSLTTSKYGIPQIVGVIDGCHIEINGPSRNHDDYFNRKHHYSVVLQGIVNCDLKFFSCICRLPMRYP</sequence>
<dbReference type="AlphaFoldDB" id="A0AAU9X0V4"/>
<name>A0AAU9X0V4_9CNID</name>
<proteinExistence type="predicted"/>
<dbReference type="InterPro" id="IPR027806">
    <property type="entry name" value="HARBI1_dom"/>
</dbReference>
<gene>
    <name evidence="4" type="ORF">PMEA_00015337</name>
</gene>
<dbReference type="Proteomes" id="UP001159428">
    <property type="component" value="Unassembled WGS sequence"/>
</dbReference>
<evidence type="ECO:0000259" key="3">
    <source>
        <dbReference type="Pfam" id="PF13359"/>
    </source>
</evidence>
<evidence type="ECO:0000256" key="1">
    <source>
        <dbReference type="ARBA" id="ARBA00001968"/>
    </source>
</evidence>